<evidence type="ECO:0000259" key="1">
    <source>
        <dbReference type="Pfam" id="PF17921"/>
    </source>
</evidence>
<proteinExistence type="predicted"/>
<reference evidence="2 3" key="1">
    <citation type="journal article" date="2012" name="BMC Genomics">
        <title>Comparative genomics of the white-rot fungi, Phanerochaete carnosa and P. chrysosporium, to elucidate the genetic basis of the distinct wood types they colonize.</title>
        <authorList>
            <person name="Suzuki H."/>
            <person name="MacDonald J."/>
            <person name="Syed K."/>
            <person name="Salamov A."/>
            <person name="Hori C."/>
            <person name="Aerts A."/>
            <person name="Henrissat B."/>
            <person name="Wiebenga A."/>
            <person name="vanKuyk P.A."/>
            <person name="Barry K."/>
            <person name="Lindquist E."/>
            <person name="LaButti K."/>
            <person name="Lapidus A."/>
            <person name="Lucas S."/>
            <person name="Coutinho P."/>
            <person name="Gong Y."/>
            <person name="Samejima M."/>
            <person name="Mahadevan R."/>
            <person name="Abou-Zaid M."/>
            <person name="de Vries R.P."/>
            <person name="Igarashi K."/>
            <person name="Yadav J.S."/>
            <person name="Grigoriev I.V."/>
            <person name="Master E.R."/>
        </authorList>
    </citation>
    <scope>NUCLEOTIDE SEQUENCE [LARGE SCALE GENOMIC DNA]</scope>
    <source>
        <strain evidence="2 3">HHB-10118-sp</strain>
    </source>
</reference>
<evidence type="ECO:0000313" key="3">
    <source>
        <dbReference type="Proteomes" id="UP000008370"/>
    </source>
</evidence>
<dbReference type="HOGENOM" id="CLU_109205_0_0_1"/>
<dbReference type="RefSeq" id="XP_007399079.1">
    <property type="nucleotide sequence ID" value="XM_007399017.1"/>
</dbReference>
<accession>K5VMQ9</accession>
<dbReference type="InParanoid" id="K5VMQ9"/>
<evidence type="ECO:0000313" key="2">
    <source>
        <dbReference type="EMBL" id="EKM52743.1"/>
    </source>
</evidence>
<dbReference type="GeneID" id="18921063"/>
<name>K5VMQ9_PHACS</name>
<dbReference type="Gene3D" id="1.10.340.70">
    <property type="match status" value="1"/>
</dbReference>
<sequence>MSTQSSGLAGTSPRKRILAPTPVKIVKTTKRLYPAGDLGLPSREECEEVINEYLQSLSIRKREKALITQEMFDDIWDVLQEPTARIRTPQFRFWVRKMFKLSHSPGGSRDAPYVPDDSDMVPVILHEGRPVAVKEQIHDILCFYHLASGHGGRDKTMAEVRDNYSWVPKELVSRFVKACPTCSSRR</sequence>
<organism evidence="2 3">
    <name type="scientific">Phanerochaete carnosa (strain HHB-10118-sp)</name>
    <name type="common">White-rot fungus</name>
    <name type="synonym">Peniophora carnosa</name>
    <dbReference type="NCBI Taxonomy" id="650164"/>
    <lineage>
        <taxon>Eukaryota</taxon>
        <taxon>Fungi</taxon>
        <taxon>Dikarya</taxon>
        <taxon>Basidiomycota</taxon>
        <taxon>Agaricomycotina</taxon>
        <taxon>Agaricomycetes</taxon>
        <taxon>Polyporales</taxon>
        <taxon>Phanerochaetaceae</taxon>
        <taxon>Phanerochaete</taxon>
    </lineage>
</organism>
<dbReference type="EMBL" id="JH930475">
    <property type="protein sequence ID" value="EKM52743.1"/>
    <property type="molecule type" value="Genomic_DNA"/>
</dbReference>
<feature type="non-terminal residue" evidence="2">
    <location>
        <position position="186"/>
    </location>
</feature>
<dbReference type="AlphaFoldDB" id="K5VMQ9"/>
<dbReference type="InterPro" id="IPR041588">
    <property type="entry name" value="Integrase_H2C2"/>
</dbReference>
<protein>
    <recommendedName>
        <fullName evidence="1">Integrase zinc-binding domain-containing protein</fullName>
    </recommendedName>
</protein>
<dbReference type="KEGG" id="pco:PHACADRAFT_99963"/>
<dbReference type="Proteomes" id="UP000008370">
    <property type="component" value="Unassembled WGS sequence"/>
</dbReference>
<feature type="domain" description="Integrase zinc-binding" evidence="1">
    <location>
        <begin position="135"/>
        <end position="185"/>
    </location>
</feature>
<dbReference type="OrthoDB" id="2499658at2759"/>
<gene>
    <name evidence="2" type="ORF">PHACADRAFT_99963</name>
</gene>
<dbReference type="Pfam" id="PF17921">
    <property type="entry name" value="Integrase_H2C2"/>
    <property type="match status" value="1"/>
</dbReference>
<keyword evidence="3" id="KW-1185">Reference proteome</keyword>